<keyword evidence="3" id="KW-1185">Reference proteome</keyword>
<gene>
    <name evidence="2" type="ORF">AMTR_s00185p00019760</name>
</gene>
<accession>U5CMS3</accession>
<dbReference type="Proteomes" id="UP000017836">
    <property type="component" value="Unassembled WGS sequence"/>
</dbReference>
<feature type="transmembrane region" description="Helical" evidence="1">
    <location>
        <begin position="28"/>
        <end position="47"/>
    </location>
</feature>
<evidence type="ECO:0000256" key="1">
    <source>
        <dbReference type="SAM" id="Phobius"/>
    </source>
</evidence>
<evidence type="ECO:0000313" key="2">
    <source>
        <dbReference type="EMBL" id="ERN14441.1"/>
    </source>
</evidence>
<reference evidence="3" key="1">
    <citation type="journal article" date="2013" name="Science">
        <title>The Amborella genome and the evolution of flowering plants.</title>
        <authorList>
            <consortium name="Amborella Genome Project"/>
        </authorList>
    </citation>
    <scope>NUCLEOTIDE SEQUENCE [LARGE SCALE GENOMIC DNA]</scope>
</reference>
<proteinExistence type="predicted"/>
<dbReference type="EMBL" id="KI392548">
    <property type="protein sequence ID" value="ERN14441.1"/>
    <property type="molecule type" value="Genomic_DNA"/>
</dbReference>
<organism evidence="2 3">
    <name type="scientific">Amborella trichopoda</name>
    <dbReference type="NCBI Taxonomy" id="13333"/>
    <lineage>
        <taxon>Eukaryota</taxon>
        <taxon>Viridiplantae</taxon>
        <taxon>Streptophyta</taxon>
        <taxon>Embryophyta</taxon>
        <taxon>Tracheophyta</taxon>
        <taxon>Spermatophyta</taxon>
        <taxon>Magnoliopsida</taxon>
        <taxon>Amborellales</taxon>
        <taxon>Amborellaceae</taxon>
        <taxon>Amborella</taxon>
    </lineage>
</organism>
<name>U5CMS3_AMBTC</name>
<sequence>MAALCSITYTIDAITDPGNFLWLQPPELIPHIDFIFFFAHLALALLWTTILCKRQRYVSCVHVLRLSSPP</sequence>
<protein>
    <submittedName>
        <fullName evidence="2">Uncharacterized protein</fullName>
    </submittedName>
</protein>
<keyword evidence="1" id="KW-0812">Transmembrane</keyword>
<dbReference type="Gramene" id="ERN14441">
    <property type="protein sequence ID" value="ERN14441"/>
    <property type="gene ID" value="AMTR_s00185p00019760"/>
</dbReference>
<keyword evidence="1" id="KW-0472">Membrane</keyword>
<dbReference type="AlphaFoldDB" id="U5CMS3"/>
<dbReference type="HOGENOM" id="CLU_2761199_0_0_1"/>
<keyword evidence="1" id="KW-1133">Transmembrane helix</keyword>
<evidence type="ECO:0000313" key="3">
    <source>
        <dbReference type="Proteomes" id="UP000017836"/>
    </source>
</evidence>